<keyword evidence="6 9" id="KW-1133">Transmembrane helix</keyword>
<proteinExistence type="inferred from homology"/>
<protein>
    <recommendedName>
        <fullName evidence="9">TRAP transporter small permease protein</fullName>
    </recommendedName>
</protein>
<keyword evidence="12" id="KW-1185">Reference proteome</keyword>
<keyword evidence="2 9" id="KW-0813">Transport</keyword>
<dbReference type="GO" id="GO:0022857">
    <property type="term" value="F:transmembrane transporter activity"/>
    <property type="evidence" value="ECO:0007669"/>
    <property type="project" value="UniProtKB-UniRule"/>
</dbReference>
<dbReference type="PANTHER" id="PTHR35011">
    <property type="entry name" value="2,3-DIKETO-L-GULONATE TRAP TRANSPORTER SMALL PERMEASE PROTEIN YIAM"/>
    <property type="match status" value="1"/>
</dbReference>
<dbReference type="GO" id="GO:0005886">
    <property type="term" value="C:plasma membrane"/>
    <property type="evidence" value="ECO:0007669"/>
    <property type="project" value="UniProtKB-SubCell"/>
</dbReference>
<name>A0A2W2BKZ2_9HYPH</name>
<sequence>MLALLSFSRGIDRLSQAAAVVASVLCFVSCFISAANALSRYLFDASSNAWLEIQWQMFAGTFLLGAAWVLKLNEHVRVDLVYGSLSPRSKAKVDIFGFLFFFFPFCLVMLDMTIPWFLRSYWSGEGSANAGGLPVWPVKGLLPVGFALLLLQGISELVKRVAVLRGTGEVALSYERPLQ</sequence>
<comment type="caution">
    <text evidence="11">The sequence shown here is derived from an EMBL/GenBank/DDBJ whole genome shotgun (WGS) entry which is preliminary data.</text>
</comment>
<comment type="similarity">
    <text evidence="8 9">Belongs to the TRAP transporter small permease family.</text>
</comment>
<dbReference type="InterPro" id="IPR055348">
    <property type="entry name" value="DctQ"/>
</dbReference>
<evidence type="ECO:0000256" key="7">
    <source>
        <dbReference type="ARBA" id="ARBA00023136"/>
    </source>
</evidence>
<evidence type="ECO:0000256" key="5">
    <source>
        <dbReference type="ARBA" id="ARBA00022692"/>
    </source>
</evidence>
<comment type="caution">
    <text evidence="9">Lacks conserved residue(s) required for the propagation of feature annotation.</text>
</comment>
<evidence type="ECO:0000256" key="9">
    <source>
        <dbReference type="RuleBase" id="RU369079"/>
    </source>
</evidence>
<comment type="subunit">
    <text evidence="9">The complex comprises the extracytoplasmic solute receptor protein and the two transmembrane proteins.</text>
</comment>
<comment type="subcellular location">
    <subcellularLocation>
        <location evidence="1 9">Cell inner membrane</location>
        <topology evidence="1 9">Multi-pass membrane protein</topology>
    </subcellularLocation>
</comment>
<dbReference type="Pfam" id="PF04290">
    <property type="entry name" value="DctQ"/>
    <property type="match status" value="1"/>
</dbReference>
<feature type="transmembrane region" description="Helical" evidence="9">
    <location>
        <begin position="138"/>
        <end position="158"/>
    </location>
</feature>
<evidence type="ECO:0000313" key="12">
    <source>
        <dbReference type="Proteomes" id="UP000248795"/>
    </source>
</evidence>
<gene>
    <name evidence="11" type="ORF">DK847_10635</name>
</gene>
<feature type="transmembrane region" description="Helical" evidence="9">
    <location>
        <begin position="93"/>
        <end position="118"/>
    </location>
</feature>
<evidence type="ECO:0000256" key="6">
    <source>
        <dbReference type="ARBA" id="ARBA00022989"/>
    </source>
</evidence>
<keyword evidence="3" id="KW-1003">Cell membrane</keyword>
<evidence type="ECO:0000259" key="10">
    <source>
        <dbReference type="Pfam" id="PF04290"/>
    </source>
</evidence>
<dbReference type="EMBL" id="QKVK01000004">
    <property type="protein sequence ID" value="PZF76909.1"/>
    <property type="molecule type" value="Genomic_DNA"/>
</dbReference>
<keyword evidence="5 9" id="KW-0812">Transmembrane</keyword>
<keyword evidence="7 9" id="KW-0472">Membrane</keyword>
<feature type="transmembrane region" description="Helical" evidence="9">
    <location>
        <begin position="53"/>
        <end position="72"/>
    </location>
</feature>
<evidence type="ECO:0000256" key="2">
    <source>
        <dbReference type="ARBA" id="ARBA00022448"/>
    </source>
</evidence>
<accession>A0A2W2BKZ2</accession>
<evidence type="ECO:0000313" key="11">
    <source>
        <dbReference type="EMBL" id="PZF76909.1"/>
    </source>
</evidence>
<dbReference type="InterPro" id="IPR007387">
    <property type="entry name" value="TRAP_DctQ"/>
</dbReference>
<dbReference type="RefSeq" id="WP_111198467.1">
    <property type="nucleotide sequence ID" value="NZ_QKVK01000004.1"/>
</dbReference>
<comment type="function">
    <text evidence="9">Part of the tripartite ATP-independent periplasmic (TRAP) transport system.</text>
</comment>
<evidence type="ECO:0000256" key="3">
    <source>
        <dbReference type="ARBA" id="ARBA00022475"/>
    </source>
</evidence>
<evidence type="ECO:0000256" key="8">
    <source>
        <dbReference type="ARBA" id="ARBA00038436"/>
    </source>
</evidence>
<dbReference type="Proteomes" id="UP000248795">
    <property type="component" value="Unassembled WGS sequence"/>
</dbReference>
<keyword evidence="11" id="KW-0762">Sugar transport</keyword>
<organism evidence="11 12">
    <name type="scientific">Aestuariivirga litoralis</name>
    <dbReference type="NCBI Taxonomy" id="2650924"/>
    <lineage>
        <taxon>Bacteria</taxon>
        <taxon>Pseudomonadati</taxon>
        <taxon>Pseudomonadota</taxon>
        <taxon>Alphaproteobacteria</taxon>
        <taxon>Hyphomicrobiales</taxon>
        <taxon>Aestuariivirgaceae</taxon>
        <taxon>Aestuariivirga</taxon>
    </lineage>
</organism>
<keyword evidence="4 9" id="KW-0997">Cell inner membrane</keyword>
<dbReference type="AlphaFoldDB" id="A0A2W2BKZ2"/>
<dbReference type="PANTHER" id="PTHR35011:SF4">
    <property type="entry name" value="SLL1102 PROTEIN"/>
    <property type="match status" value="1"/>
</dbReference>
<evidence type="ECO:0000256" key="1">
    <source>
        <dbReference type="ARBA" id="ARBA00004429"/>
    </source>
</evidence>
<evidence type="ECO:0000256" key="4">
    <source>
        <dbReference type="ARBA" id="ARBA00022519"/>
    </source>
</evidence>
<feature type="domain" description="Tripartite ATP-independent periplasmic transporters DctQ component" evidence="10">
    <location>
        <begin position="31"/>
        <end position="161"/>
    </location>
</feature>
<reference evidence="12" key="1">
    <citation type="submission" date="2018-06" db="EMBL/GenBank/DDBJ databases">
        <title>Aestuariibacter litoralis strain KCTC 52945T.</title>
        <authorList>
            <person name="Li X."/>
            <person name="Salam N."/>
            <person name="Li J.-L."/>
            <person name="Chen Y.-M."/>
            <person name="Yang Z.-W."/>
            <person name="Zhang L.-Y."/>
            <person name="Han M.-X."/>
            <person name="Xiao M."/>
            <person name="Li W.-J."/>
        </authorList>
    </citation>
    <scope>NUCLEOTIDE SEQUENCE [LARGE SCALE GENOMIC DNA]</scope>
    <source>
        <strain evidence="12">KCTC 52945</strain>
    </source>
</reference>